<evidence type="ECO:0000256" key="5">
    <source>
        <dbReference type="SAM" id="MobiDB-lite"/>
    </source>
</evidence>
<dbReference type="GO" id="GO:0030687">
    <property type="term" value="C:preribosome, large subunit precursor"/>
    <property type="evidence" value="ECO:0007669"/>
    <property type="project" value="TreeGrafter"/>
</dbReference>
<name>A0A0H5R9R6_9EUKA</name>
<dbReference type="GO" id="GO:0005730">
    <property type="term" value="C:nucleolus"/>
    <property type="evidence" value="ECO:0007669"/>
    <property type="project" value="UniProtKB-UniRule"/>
</dbReference>
<dbReference type="Pfam" id="PF04874">
    <property type="entry name" value="Mak16"/>
    <property type="match status" value="1"/>
</dbReference>
<evidence type="ECO:0000256" key="4">
    <source>
        <dbReference type="PIRNR" id="PIRNR003352"/>
    </source>
</evidence>
<reference evidence="7" key="1">
    <citation type="submission" date="2015-04" db="EMBL/GenBank/DDBJ databases">
        <title>The genome sequence of the plant pathogenic Rhizarian Plasmodiophora brassicae reveals insights in its biotrophic life cycle and the origin of chitin synthesis.</title>
        <authorList>
            <person name="Schwelm A."/>
            <person name="Fogelqvist J."/>
            <person name="Knaust A."/>
            <person name="Julke S."/>
            <person name="Lilja T."/>
            <person name="Dhandapani V."/>
            <person name="Bonilla-Rosso G."/>
            <person name="Karlsson M."/>
            <person name="Shevchenko A."/>
            <person name="Choi S.R."/>
            <person name="Kim H.G."/>
            <person name="Park J.Y."/>
            <person name="Lim Y.P."/>
            <person name="Ludwig-Muller J."/>
            <person name="Dixelius C."/>
        </authorList>
    </citation>
    <scope>NUCLEOTIDE SEQUENCE</scope>
    <source>
        <tissue evidence="7">Potato root galls</tissue>
    </source>
</reference>
<dbReference type="InterPro" id="IPR006958">
    <property type="entry name" value="Mak16"/>
</dbReference>
<dbReference type="PANTHER" id="PTHR23405:SF4">
    <property type="entry name" value="PROTEIN MAK16 HOMOLOG"/>
    <property type="match status" value="1"/>
</dbReference>
<dbReference type="InterPro" id="IPR029004">
    <property type="entry name" value="Ribosomal_eL28/Mak16"/>
</dbReference>
<dbReference type="EMBL" id="HACM01010433">
    <property type="protein sequence ID" value="CRZ10875.1"/>
    <property type="molecule type" value="Transcribed_RNA"/>
</dbReference>
<evidence type="ECO:0000313" key="7">
    <source>
        <dbReference type="EMBL" id="CRZ10875.1"/>
    </source>
</evidence>
<feature type="domain" description="Ribosomal eL28/Mak16" evidence="6">
    <location>
        <begin position="6"/>
        <end position="118"/>
    </location>
</feature>
<protein>
    <recommendedName>
        <fullName evidence="4">Protein MAK16 homolog</fullName>
    </recommendedName>
</protein>
<evidence type="ECO:0000256" key="1">
    <source>
        <dbReference type="ARBA" id="ARBA00004123"/>
    </source>
</evidence>
<proteinExistence type="inferred from homology"/>
<organism evidence="7">
    <name type="scientific">Spongospora subterranea</name>
    <dbReference type="NCBI Taxonomy" id="70186"/>
    <lineage>
        <taxon>Eukaryota</taxon>
        <taxon>Sar</taxon>
        <taxon>Rhizaria</taxon>
        <taxon>Endomyxa</taxon>
        <taxon>Phytomyxea</taxon>
        <taxon>Plasmodiophorida</taxon>
        <taxon>Plasmodiophoridae</taxon>
        <taxon>Spongospora</taxon>
    </lineage>
</organism>
<comment type="similarity">
    <text evidence="2 4">Belongs to the MAK16 family.</text>
</comment>
<comment type="subcellular location">
    <subcellularLocation>
        <location evidence="1">Nucleus</location>
    </subcellularLocation>
</comment>
<accession>A0A0H5R9R6</accession>
<keyword evidence="3 4" id="KW-0539">Nucleus</keyword>
<feature type="region of interest" description="Disordered" evidence="5">
    <location>
        <begin position="210"/>
        <end position="247"/>
    </location>
</feature>
<dbReference type="GO" id="GO:0000460">
    <property type="term" value="P:maturation of 5.8S rRNA"/>
    <property type="evidence" value="ECO:0007669"/>
    <property type="project" value="TreeGrafter"/>
</dbReference>
<evidence type="ECO:0000256" key="3">
    <source>
        <dbReference type="ARBA" id="ARBA00023242"/>
    </source>
</evidence>
<dbReference type="Pfam" id="PF01778">
    <property type="entry name" value="Ribosomal_L28e"/>
    <property type="match status" value="1"/>
</dbReference>
<dbReference type="PIRSF" id="PIRSF003352">
    <property type="entry name" value="MAK16"/>
    <property type="match status" value="1"/>
</dbReference>
<sequence length="271" mass="31716">MQHDDMIWSVISTDFCSFKTKTATQDFCRNNDNVTGLCNRASCPLANSRYATIKEDEGKLFLWIKTIERAHSPLNLWEKIALPANYTQSLAVIDKQMVHWPGHMIHRCKQRLTKIHQYLIRMRKLALSVRPKVVSISKKIDRRETRREAKALKAARITNSIKSELLERLKQGTYGDIYNFPMQEYREALEEVAVSDEDEQESEFVEAYDNDVIDDDDMEDYNEDMTDSDDENSQSGDEDADHVLPKFTKRKGRRSFVEIEYETEERKSEMI</sequence>
<dbReference type="GO" id="GO:0000470">
    <property type="term" value="P:maturation of LSU-rRNA"/>
    <property type="evidence" value="ECO:0007669"/>
    <property type="project" value="TreeGrafter"/>
</dbReference>
<dbReference type="Gene3D" id="3.30.390.110">
    <property type="match status" value="1"/>
</dbReference>
<dbReference type="AlphaFoldDB" id="A0A0H5R9R6"/>
<dbReference type="PANTHER" id="PTHR23405">
    <property type="entry name" value="MAINTENANCE OF KILLER 16 MAK16 PROTEIN-RELATED"/>
    <property type="match status" value="1"/>
</dbReference>
<dbReference type="FunFam" id="3.30.390.110:FF:000001">
    <property type="entry name" value="Protein MAK16 homolog"/>
    <property type="match status" value="1"/>
</dbReference>
<evidence type="ECO:0000256" key="2">
    <source>
        <dbReference type="ARBA" id="ARBA00005514"/>
    </source>
</evidence>
<evidence type="ECO:0000259" key="6">
    <source>
        <dbReference type="Pfam" id="PF01778"/>
    </source>
</evidence>
<feature type="compositionally biased region" description="Acidic residues" evidence="5">
    <location>
        <begin position="210"/>
        <end position="240"/>
    </location>
</feature>